<evidence type="ECO:0000256" key="1">
    <source>
        <dbReference type="SAM" id="MobiDB-lite"/>
    </source>
</evidence>
<proteinExistence type="predicted"/>
<protein>
    <submittedName>
        <fullName evidence="2">Uncharacterized protein</fullName>
    </submittedName>
</protein>
<dbReference type="AlphaFoldDB" id="A0A4U2Y8R4"/>
<dbReference type="RefSeq" id="WP_162309015.1">
    <property type="nucleotide sequence ID" value="NZ_SZNK01000001.1"/>
</dbReference>
<gene>
    <name evidence="2" type="ORF">E8L90_16950</name>
</gene>
<dbReference type="Proteomes" id="UP000307841">
    <property type="component" value="Unassembled WGS sequence"/>
</dbReference>
<comment type="caution">
    <text evidence="2">The sequence shown here is derived from an EMBL/GenBank/DDBJ whole genome shotgun (WGS) entry which is preliminary data.</text>
</comment>
<accession>A0A4U2Y8R4</accession>
<evidence type="ECO:0000313" key="2">
    <source>
        <dbReference type="EMBL" id="TKI57017.1"/>
    </source>
</evidence>
<dbReference type="OrthoDB" id="2478000at2"/>
<keyword evidence="3" id="KW-1185">Reference proteome</keyword>
<organism evidence="2 3">
    <name type="scientific">Brevibacillus antibioticus</name>
    <dbReference type="NCBI Taxonomy" id="2570228"/>
    <lineage>
        <taxon>Bacteria</taxon>
        <taxon>Bacillati</taxon>
        <taxon>Bacillota</taxon>
        <taxon>Bacilli</taxon>
        <taxon>Bacillales</taxon>
        <taxon>Paenibacillaceae</taxon>
        <taxon>Brevibacillus</taxon>
    </lineage>
</organism>
<feature type="region of interest" description="Disordered" evidence="1">
    <location>
        <begin position="1"/>
        <end position="31"/>
    </location>
</feature>
<dbReference type="EMBL" id="SZNK01000001">
    <property type="protein sequence ID" value="TKI57017.1"/>
    <property type="molecule type" value="Genomic_DNA"/>
</dbReference>
<name>A0A4U2Y8R4_9BACL</name>
<reference evidence="2 3" key="1">
    <citation type="submission" date="2019-04" db="EMBL/GenBank/DDBJ databases">
        <title>Whole genome sequencing of Brevibacillus sp. TGS2-1.</title>
        <authorList>
            <person name="Choi A."/>
        </authorList>
    </citation>
    <scope>NUCLEOTIDE SEQUENCE [LARGE SCALE GENOMIC DNA]</scope>
    <source>
        <strain evidence="2 3">TGS2-1</strain>
    </source>
</reference>
<evidence type="ECO:0000313" key="3">
    <source>
        <dbReference type="Proteomes" id="UP000307841"/>
    </source>
</evidence>
<sequence>MQKSEPKETTQLSNHEFSLMDEQAKNGDNESLQSVLEEMRPEITSLSGFLKLPKEEGIQEIMAQFIEEIRG</sequence>